<dbReference type="Pfam" id="PF08569">
    <property type="entry name" value="Mo25"/>
    <property type="match status" value="1"/>
</dbReference>
<dbReference type="PANTHER" id="PTHR10182:SF3">
    <property type="entry name" value="PROTEIN MO25"/>
    <property type="match status" value="1"/>
</dbReference>
<comment type="similarity">
    <text evidence="1">Belongs to the Mo25 family.</text>
</comment>
<dbReference type="Proteomes" id="UP001362899">
    <property type="component" value="Unassembled WGS sequence"/>
</dbReference>
<keyword evidence="4" id="KW-1185">Reference proteome</keyword>
<dbReference type="EMBL" id="BTGC01000008">
    <property type="protein sequence ID" value="GMM53226.1"/>
    <property type="molecule type" value="Genomic_DNA"/>
</dbReference>
<dbReference type="SUPFAM" id="SSF48371">
    <property type="entry name" value="ARM repeat"/>
    <property type="match status" value="1"/>
</dbReference>
<feature type="compositionally biased region" description="Low complexity" evidence="2">
    <location>
        <begin position="373"/>
        <end position="390"/>
    </location>
</feature>
<reference evidence="3 4" key="1">
    <citation type="journal article" date="2023" name="Elife">
        <title>Identification of key yeast species and microbe-microbe interactions impacting larval growth of Drosophila in the wild.</title>
        <authorList>
            <person name="Mure A."/>
            <person name="Sugiura Y."/>
            <person name="Maeda R."/>
            <person name="Honda K."/>
            <person name="Sakurai N."/>
            <person name="Takahashi Y."/>
            <person name="Watada M."/>
            <person name="Katoh T."/>
            <person name="Gotoh A."/>
            <person name="Gotoh Y."/>
            <person name="Taniguchi I."/>
            <person name="Nakamura K."/>
            <person name="Hayashi T."/>
            <person name="Katayama T."/>
            <person name="Uemura T."/>
            <person name="Hattori Y."/>
        </authorList>
    </citation>
    <scope>NUCLEOTIDE SEQUENCE [LARGE SCALE GENOMIC DNA]</scope>
    <source>
        <strain evidence="3 4">SB-73</strain>
    </source>
</reference>
<evidence type="ECO:0000313" key="4">
    <source>
        <dbReference type="Proteomes" id="UP001362899"/>
    </source>
</evidence>
<dbReference type="GO" id="GO:0043539">
    <property type="term" value="F:protein serine/threonine kinase activator activity"/>
    <property type="evidence" value="ECO:0007669"/>
    <property type="project" value="TreeGrafter"/>
</dbReference>
<evidence type="ECO:0000256" key="1">
    <source>
        <dbReference type="ARBA" id="ARBA00011012"/>
    </source>
</evidence>
<protein>
    <submittedName>
        <fullName evidence="3">Hym1 protein</fullName>
    </submittedName>
</protein>
<sequence length="390" mass="45320">MSFLFPLKKPKTLNEMVFALNEWAQRLDHIPPESGDSEARRSSADEVGKLLANIRKAAWARSSDSTAQPDPEQLAALAKEVYSTDVIIPLLRNVMYLDFDARKDVTSFVAFILKRQPTVDYLQHRSTVLFPILMKQAGTPEIHRTACQVIREFARHEALCSQLMNQQCFWLFFGHIDDVEFEVATDNFSTLQEILRNYPELTARFLNRNTDYFMKCINGLILSDGYVAKRQALRLLFHLIRQQRNHKFLLAYVDSLESLKLIMDQLRCKSKNICFDAFQIFKIFVANPNKQQAILNVLIRNKRQLVEVLQSPHTLADRHENIQYQKEREYVKRKILSFPDIDTSNPAKQRTHQTHPLHQAYPPPNNHPHSQHSRSQPQPHPSAQSQRVPQ</sequence>
<name>A0AAV5RQ23_STABA</name>
<gene>
    <name evidence="3" type="ORF">DASB73_041890</name>
</gene>
<accession>A0AAV5RQ23</accession>
<dbReference type="InterPro" id="IPR011989">
    <property type="entry name" value="ARM-like"/>
</dbReference>
<dbReference type="InterPro" id="IPR016024">
    <property type="entry name" value="ARM-type_fold"/>
</dbReference>
<organism evidence="3 4">
    <name type="scientific">Starmerella bacillaris</name>
    <name type="common">Yeast</name>
    <name type="synonym">Candida zemplinina</name>
    <dbReference type="NCBI Taxonomy" id="1247836"/>
    <lineage>
        <taxon>Eukaryota</taxon>
        <taxon>Fungi</taxon>
        <taxon>Dikarya</taxon>
        <taxon>Ascomycota</taxon>
        <taxon>Saccharomycotina</taxon>
        <taxon>Dipodascomycetes</taxon>
        <taxon>Dipodascales</taxon>
        <taxon>Trichomonascaceae</taxon>
        <taxon>Starmerella</taxon>
    </lineage>
</organism>
<proteinExistence type="inferred from homology"/>
<comment type="caution">
    <text evidence="3">The sequence shown here is derived from an EMBL/GenBank/DDBJ whole genome shotgun (WGS) entry which is preliminary data.</text>
</comment>
<evidence type="ECO:0000256" key="2">
    <source>
        <dbReference type="SAM" id="MobiDB-lite"/>
    </source>
</evidence>
<feature type="region of interest" description="Disordered" evidence="2">
    <location>
        <begin position="340"/>
        <end position="390"/>
    </location>
</feature>
<evidence type="ECO:0000313" key="3">
    <source>
        <dbReference type="EMBL" id="GMM53226.1"/>
    </source>
</evidence>
<dbReference type="Gene3D" id="1.25.10.10">
    <property type="entry name" value="Leucine-rich Repeat Variant"/>
    <property type="match status" value="1"/>
</dbReference>
<dbReference type="AlphaFoldDB" id="A0AAV5RQ23"/>
<dbReference type="InterPro" id="IPR013878">
    <property type="entry name" value="Mo25"/>
</dbReference>
<dbReference type="PANTHER" id="PTHR10182">
    <property type="entry name" value="CALCIUM-BINDING PROTEIN 39-RELATED"/>
    <property type="match status" value="1"/>
</dbReference>
<dbReference type="GO" id="GO:0035556">
    <property type="term" value="P:intracellular signal transduction"/>
    <property type="evidence" value="ECO:0007669"/>
    <property type="project" value="TreeGrafter"/>
</dbReference>